<gene>
    <name evidence="1" type="ORF">C6N75_02280</name>
</gene>
<keyword evidence="2" id="KW-1185">Reference proteome</keyword>
<sequence>MAFHPGSVSGIPTDAKEVRRMTDAVVRQAGRRPSTTVYDAVLLAHELYHLLLITTDGGGAMTVALQADATTLDVTVHLDCTHDAPDLDDVTAAGAAVCWAIILRLTDAVTVTRLPTGAQRLRAQMTLQG</sequence>
<dbReference type="AlphaFoldDB" id="A0A2S9Q2A1"/>
<accession>A0A2S9Q2A1</accession>
<evidence type="ECO:0000313" key="2">
    <source>
        <dbReference type="Proteomes" id="UP000239322"/>
    </source>
</evidence>
<dbReference type="EMBL" id="PVLV01000034">
    <property type="protein sequence ID" value="PRH80747.1"/>
    <property type="molecule type" value="Genomic_DNA"/>
</dbReference>
<evidence type="ECO:0000313" key="1">
    <source>
        <dbReference type="EMBL" id="PRH80747.1"/>
    </source>
</evidence>
<comment type="caution">
    <text evidence="1">The sequence shown here is derived from an EMBL/GenBank/DDBJ whole genome shotgun (WGS) entry which is preliminary data.</text>
</comment>
<reference evidence="1 2" key="1">
    <citation type="submission" date="2018-03" db="EMBL/GenBank/DDBJ databases">
        <title>Novel Streptomyces sp. from soil.</title>
        <authorList>
            <person name="Tan G.Y.A."/>
            <person name="Lee Z.Y."/>
        </authorList>
    </citation>
    <scope>NUCLEOTIDE SEQUENCE [LARGE SCALE GENOMIC DNA]</scope>
    <source>
        <strain evidence="1 2">ST5x</strain>
    </source>
</reference>
<dbReference type="Proteomes" id="UP000239322">
    <property type="component" value="Unassembled WGS sequence"/>
</dbReference>
<organism evidence="1 2">
    <name type="scientific">Streptomyces solincola</name>
    <dbReference type="NCBI Taxonomy" id="2100817"/>
    <lineage>
        <taxon>Bacteria</taxon>
        <taxon>Bacillati</taxon>
        <taxon>Actinomycetota</taxon>
        <taxon>Actinomycetes</taxon>
        <taxon>Kitasatosporales</taxon>
        <taxon>Streptomycetaceae</taxon>
        <taxon>Streptomyces</taxon>
    </lineage>
</organism>
<name>A0A2S9Q2A1_9ACTN</name>
<proteinExistence type="predicted"/>
<dbReference type="RefSeq" id="WP_105867145.1">
    <property type="nucleotide sequence ID" value="NZ_PVLV01000034.1"/>
</dbReference>
<protein>
    <submittedName>
        <fullName evidence="1">Uncharacterized protein</fullName>
    </submittedName>
</protein>